<keyword evidence="2" id="KW-1185">Reference proteome</keyword>
<dbReference type="SUPFAM" id="SSF53098">
    <property type="entry name" value="Ribonuclease H-like"/>
    <property type="match status" value="1"/>
</dbReference>
<organism evidence="1 2">
    <name type="scientific">Bifidobacterium parmae</name>
    <dbReference type="NCBI Taxonomy" id="361854"/>
    <lineage>
        <taxon>Bacteria</taxon>
        <taxon>Bacillati</taxon>
        <taxon>Actinomycetota</taxon>
        <taxon>Actinomycetes</taxon>
        <taxon>Bifidobacteriales</taxon>
        <taxon>Bifidobacteriaceae</taxon>
        <taxon>Bifidobacterium</taxon>
    </lineage>
</organism>
<dbReference type="InterPro" id="IPR036397">
    <property type="entry name" value="RNaseH_sf"/>
</dbReference>
<reference evidence="1 2" key="1">
    <citation type="submission" date="2017-07" db="EMBL/GenBank/DDBJ databases">
        <title>Bifidobacterium novel species.</title>
        <authorList>
            <person name="Lugli G.A."/>
            <person name="Milani C."/>
            <person name="Duranti S."/>
            <person name="Mangifesta M."/>
        </authorList>
    </citation>
    <scope>NUCLEOTIDE SEQUENCE [LARGE SCALE GENOMIC DNA]</scope>
    <source>
        <strain evidence="1 2">77</strain>
    </source>
</reference>
<sequence length="219" mass="23909">MTTTNTAAHTITVGGQPIPTRKPDMLLWLDVETTGIKPTADLLEIGLRCTSMDGTQETARLTGVRHLKPDEGIIFEPGAIGMHYANGLIDDCLLGGLDPDDLASDVIDFTRDLAATYRLHPAGTNIQRFDLPRLASFCSRVSIAGATSLIGFLHYRAVDMTTVRALLATQGHHLDQDHTARHRVDDCLDRDIAFWRHAQTLITPASHTDQADTDSEAQA</sequence>
<dbReference type="Gene3D" id="3.30.420.10">
    <property type="entry name" value="Ribonuclease H-like superfamily/Ribonuclease H"/>
    <property type="match status" value="1"/>
</dbReference>
<proteinExistence type="predicted"/>
<dbReference type="GO" id="GO:0003676">
    <property type="term" value="F:nucleic acid binding"/>
    <property type="evidence" value="ECO:0007669"/>
    <property type="project" value="InterPro"/>
</dbReference>
<gene>
    <name evidence="1" type="ORF">Uis4E_2187</name>
</gene>
<dbReference type="RefSeq" id="WP_207764585.1">
    <property type="nucleotide sequence ID" value="NZ_NMWT01000036.1"/>
</dbReference>
<evidence type="ECO:0000313" key="1">
    <source>
        <dbReference type="EMBL" id="PLS26012.1"/>
    </source>
</evidence>
<comment type="caution">
    <text evidence="1">The sequence shown here is derived from an EMBL/GenBank/DDBJ whole genome shotgun (WGS) entry which is preliminary data.</text>
</comment>
<accession>A0A2N5IVL8</accession>
<protein>
    <submittedName>
        <fullName evidence="1">Uncharacterized protein</fullName>
    </submittedName>
</protein>
<name>A0A2N5IVL8_9BIFI</name>
<dbReference type="Proteomes" id="UP000235034">
    <property type="component" value="Unassembled WGS sequence"/>
</dbReference>
<dbReference type="EMBL" id="NMWT01000036">
    <property type="protein sequence ID" value="PLS26012.1"/>
    <property type="molecule type" value="Genomic_DNA"/>
</dbReference>
<dbReference type="AlphaFoldDB" id="A0A2N5IVL8"/>
<evidence type="ECO:0000313" key="2">
    <source>
        <dbReference type="Proteomes" id="UP000235034"/>
    </source>
</evidence>
<dbReference type="InterPro" id="IPR012337">
    <property type="entry name" value="RNaseH-like_sf"/>
</dbReference>